<dbReference type="Proteomes" id="UP001236652">
    <property type="component" value="Chromosome"/>
</dbReference>
<name>A0ABY8UYX9_9BACI</name>
<accession>A0ABY8UYX9</accession>
<evidence type="ECO:0000259" key="2">
    <source>
        <dbReference type="Pfam" id="PF11127"/>
    </source>
</evidence>
<keyword evidence="1" id="KW-1133">Transmembrane helix</keyword>
<evidence type="ECO:0000313" key="3">
    <source>
        <dbReference type="EMBL" id="WIF98468.1"/>
    </source>
</evidence>
<keyword evidence="1" id="KW-0812">Transmembrane</keyword>
<dbReference type="RefSeq" id="WP_231419078.1">
    <property type="nucleotide sequence ID" value="NZ_CP126446.1"/>
</dbReference>
<reference evidence="3 4" key="1">
    <citation type="submission" date="2023-05" db="EMBL/GenBank/DDBJ databases">
        <title>Comparative genomics reveals the evidence of polycyclic aromatic hydrocarbons degradation in moderately halophilic genus Pontibacillus.</title>
        <authorList>
            <person name="Yang H."/>
            <person name="Qian Z."/>
        </authorList>
    </citation>
    <scope>NUCLEOTIDE SEQUENCE [LARGE SCALE GENOMIC DNA]</scope>
    <source>
        <strain evidence="4">HN14</strain>
    </source>
</reference>
<evidence type="ECO:0000313" key="4">
    <source>
        <dbReference type="Proteomes" id="UP001236652"/>
    </source>
</evidence>
<dbReference type="InterPro" id="IPR021309">
    <property type="entry name" value="YgaP-like_TM"/>
</dbReference>
<proteinExistence type="predicted"/>
<evidence type="ECO:0000256" key="1">
    <source>
        <dbReference type="SAM" id="Phobius"/>
    </source>
</evidence>
<keyword evidence="4" id="KW-1185">Reference proteome</keyword>
<dbReference type="EMBL" id="CP126446">
    <property type="protein sequence ID" value="WIF98468.1"/>
    <property type="molecule type" value="Genomic_DNA"/>
</dbReference>
<organism evidence="3 4">
    <name type="scientific">Pontibacillus chungwhensis</name>
    <dbReference type="NCBI Taxonomy" id="265426"/>
    <lineage>
        <taxon>Bacteria</taxon>
        <taxon>Bacillati</taxon>
        <taxon>Bacillota</taxon>
        <taxon>Bacilli</taxon>
        <taxon>Bacillales</taxon>
        <taxon>Bacillaceae</taxon>
        <taxon>Pontibacillus</taxon>
    </lineage>
</organism>
<feature type="domain" description="Inner membrane protein YgaP-like transmembrane" evidence="2">
    <location>
        <begin position="8"/>
        <end position="72"/>
    </location>
</feature>
<keyword evidence="1" id="KW-0472">Membrane</keyword>
<sequence>MSKKMVRPNIGIINAMIRITLGLTMLCFSTAKMVRKPWRDGNWMMIMLASMKVAEGIVRYCPVVAMMEQNKHNQETREEEESTFNPS</sequence>
<protein>
    <submittedName>
        <fullName evidence="3">DUF2892 domain-containing protein</fullName>
    </submittedName>
</protein>
<feature type="transmembrane region" description="Helical" evidence="1">
    <location>
        <begin position="12"/>
        <end position="31"/>
    </location>
</feature>
<dbReference type="Pfam" id="PF11127">
    <property type="entry name" value="YgaP-like_TM"/>
    <property type="match status" value="1"/>
</dbReference>
<gene>
    <name evidence="3" type="ORF">QNI29_02025</name>
</gene>